<dbReference type="InterPro" id="IPR013096">
    <property type="entry name" value="Cupin_2"/>
</dbReference>
<dbReference type="InterPro" id="IPR014710">
    <property type="entry name" value="RmlC-like_jellyroll"/>
</dbReference>
<dbReference type="CDD" id="cd02208">
    <property type="entry name" value="cupin_RmlC-like"/>
    <property type="match status" value="1"/>
</dbReference>
<keyword evidence="1" id="KW-0732">Signal</keyword>
<evidence type="ECO:0000259" key="2">
    <source>
        <dbReference type="Pfam" id="PF07883"/>
    </source>
</evidence>
<name>A0A9X1QL70_9SPHN</name>
<dbReference type="Proteomes" id="UP001139410">
    <property type="component" value="Unassembled WGS sequence"/>
</dbReference>
<dbReference type="InterPro" id="IPR011051">
    <property type="entry name" value="RmlC_Cupin_sf"/>
</dbReference>
<comment type="caution">
    <text evidence="3">The sequence shown here is derived from an EMBL/GenBank/DDBJ whole genome shotgun (WGS) entry which is preliminary data.</text>
</comment>
<reference evidence="3" key="1">
    <citation type="submission" date="2022-01" db="EMBL/GenBank/DDBJ databases">
        <authorList>
            <person name="Jo J.-H."/>
            <person name="Im W.-T."/>
        </authorList>
    </citation>
    <scope>NUCLEOTIDE SEQUENCE</scope>
    <source>
        <strain evidence="3">G124</strain>
    </source>
</reference>
<dbReference type="RefSeq" id="WP_235068014.1">
    <property type="nucleotide sequence ID" value="NZ_JAKFGM010000003.1"/>
</dbReference>
<sequence>MFNITKSSLAAGLIAAIALGGATPALASQCPAGGTNALANAPKEPKDVTDTVIGSVDLGKEINVEGRQLRTRRLVVQPGGIVPLHSHADRPALIVTVSGSITEHRSDCSAPIEHHAGDISREADGISHYWINHGTEPAVLLSSDVFHGK</sequence>
<feature type="signal peptide" evidence="1">
    <location>
        <begin position="1"/>
        <end position="27"/>
    </location>
</feature>
<dbReference type="EMBL" id="JAKFGM010000003">
    <property type="protein sequence ID" value="MCF2515430.1"/>
    <property type="molecule type" value="Genomic_DNA"/>
</dbReference>
<dbReference type="AlphaFoldDB" id="A0A9X1QL70"/>
<keyword evidence="4" id="KW-1185">Reference proteome</keyword>
<proteinExistence type="predicted"/>
<feature type="domain" description="Cupin type-2" evidence="2">
    <location>
        <begin position="74"/>
        <end position="142"/>
    </location>
</feature>
<evidence type="ECO:0000313" key="3">
    <source>
        <dbReference type="EMBL" id="MCF2515430.1"/>
    </source>
</evidence>
<dbReference type="Gene3D" id="2.60.120.10">
    <property type="entry name" value="Jelly Rolls"/>
    <property type="match status" value="1"/>
</dbReference>
<evidence type="ECO:0000256" key="1">
    <source>
        <dbReference type="SAM" id="SignalP"/>
    </source>
</evidence>
<feature type="chain" id="PRO_5040790080" evidence="1">
    <location>
        <begin position="28"/>
        <end position="149"/>
    </location>
</feature>
<accession>A0A9X1QL70</accession>
<dbReference type="SUPFAM" id="SSF51182">
    <property type="entry name" value="RmlC-like cupins"/>
    <property type="match status" value="1"/>
</dbReference>
<evidence type="ECO:0000313" key="4">
    <source>
        <dbReference type="Proteomes" id="UP001139410"/>
    </source>
</evidence>
<organism evidence="3 4">
    <name type="scientific">Sphingomonas cremea</name>
    <dbReference type="NCBI Taxonomy" id="2904799"/>
    <lineage>
        <taxon>Bacteria</taxon>
        <taxon>Pseudomonadati</taxon>
        <taxon>Pseudomonadota</taxon>
        <taxon>Alphaproteobacteria</taxon>
        <taxon>Sphingomonadales</taxon>
        <taxon>Sphingomonadaceae</taxon>
        <taxon>Sphingomonas</taxon>
    </lineage>
</organism>
<protein>
    <submittedName>
        <fullName evidence="3">Cupin domain-containing protein</fullName>
    </submittedName>
</protein>
<gene>
    <name evidence="3" type="ORF">LVY65_10195</name>
</gene>
<dbReference type="Pfam" id="PF07883">
    <property type="entry name" value="Cupin_2"/>
    <property type="match status" value="1"/>
</dbReference>